<gene>
    <name evidence="1" type="ORF">Ahy_B06g084872</name>
</gene>
<evidence type="ECO:0000313" key="1">
    <source>
        <dbReference type="EMBL" id="RYR05043.1"/>
    </source>
</evidence>
<dbReference type="EMBL" id="SDMP01000016">
    <property type="protein sequence ID" value="RYR05043.1"/>
    <property type="molecule type" value="Genomic_DNA"/>
</dbReference>
<proteinExistence type="predicted"/>
<reference evidence="1 2" key="1">
    <citation type="submission" date="2019-01" db="EMBL/GenBank/DDBJ databases">
        <title>Sequencing of cultivated peanut Arachis hypogaea provides insights into genome evolution and oil improvement.</title>
        <authorList>
            <person name="Chen X."/>
        </authorList>
    </citation>
    <scope>NUCLEOTIDE SEQUENCE [LARGE SCALE GENOMIC DNA]</scope>
    <source>
        <strain evidence="2">cv. Fuhuasheng</strain>
        <tissue evidence="1">Leaves</tissue>
    </source>
</reference>
<evidence type="ECO:0000313" key="2">
    <source>
        <dbReference type="Proteomes" id="UP000289738"/>
    </source>
</evidence>
<sequence length="153" mass="18061">MNCMRLLLLQFDCEKSKNQSRIYTYENNYCHLLDKFGKRKDVVLSFDIVNEAFFRKINVPKICESSIASFATLVLFEESASIVVVVRGKEKCYDVWMMKDYWDEESWMKLYNVGHVEVISRIVGFYKGKLLDTWKVLFHFKGELNFVANVLVN</sequence>
<keyword evidence="2" id="KW-1185">Reference proteome</keyword>
<dbReference type="Proteomes" id="UP000289738">
    <property type="component" value="Chromosome B06"/>
</dbReference>
<comment type="caution">
    <text evidence="1">The sequence shown here is derived from an EMBL/GenBank/DDBJ whole genome shotgun (WGS) entry which is preliminary data.</text>
</comment>
<organism evidence="1 2">
    <name type="scientific">Arachis hypogaea</name>
    <name type="common">Peanut</name>
    <dbReference type="NCBI Taxonomy" id="3818"/>
    <lineage>
        <taxon>Eukaryota</taxon>
        <taxon>Viridiplantae</taxon>
        <taxon>Streptophyta</taxon>
        <taxon>Embryophyta</taxon>
        <taxon>Tracheophyta</taxon>
        <taxon>Spermatophyta</taxon>
        <taxon>Magnoliopsida</taxon>
        <taxon>eudicotyledons</taxon>
        <taxon>Gunneridae</taxon>
        <taxon>Pentapetalae</taxon>
        <taxon>rosids</taxon>
        <taxon>fabids</taxon>
        <taxon>Fabales</taxon>
        <taxon>Fabaceae</taxon>
        <taxon>Papilionoideae</taxon>
        <taxon>50 kb inversion clade</taxon>
        <taxon>dalbergioids sensu lato</taxon>
        <taxon>Dalbergieae</taxon>
        <taxon>Pterocarpus clade</taxon>
        <taxon>Arachis</taxon>
    </lineage>
</organism>
<name>A0A444YSY8_ARAHY</name>
<protein>
    <recommendedName>
        <fullName evidence="3">F-box associated domain-containing protein</fullName>
    </recommendedName>
</protein>
<accession>A0A444YSY8</accession>
<dbReference type="AlphaFoldDB" id="A0A444YSY8"/>
<evidence type="ECO:0008006" key="3">
    <source>
        <dbReference type="Google" id="ProtNLM"/>
    </source>
</evidence>